<name>A0A857CDS8_9HYPH</name>
<evidence type="ECO:0000313" key="2">
    <source>
        <dbReference type="Proteomes" id="UP000435648"/>
    </source>
</evidence>
<dbReference type="RefSeq" id="WP_158195809.1">
    <property type="nucleotide sequence ID" value="NZ_CP046908.1"/>
</dbReference>
<gene>
    <name evidence="1" type="ORF">GH266_22340</name>
</gene>
<evidence type="ECO:0000313" key="1">
    <source>
        <dbReference type="EMBL" id="QGZ36991.1"/>
    </source>
</evidence>
<evidence type="ECO:0008006" key="3">
    <source>
        <dbReference type="Google" id="ProtNLM"/>
    </source>
</evidence>
<sequence length="365" mass="41098">MQFHIDRQANGVLSGWIVPNNPGGTPHVKVIVNDEEIAVLGPNVNRQDIKDLGLHATGFVGFHIDDKIVKGIQKADNVQLVEQETGLMVHRHTASPFRIEKRVMFFNLCVVPQIRMRNMAGDLFSLTYTNSERITFATISSILINHNAHSQFVMGRNNHNRIAEFLLSREYTRIALLRDPIVELAERLVMIKQISRSSNRKLLENLVSGLENLFGLCETIDLESEESLQDAFTRLRPQQAQTIADPFVRTLVCDQGDAPEERHISMALDRLAEFDAVGVEERIDAFNACVEEVTGRDIFGGYESYALPGTMELAERLQGIDKVQEYLEFDALLYRELRDVIDTEFASPRTAPPASAGVPQAAQRR</sequence>
<proteinExistence type="predicted"/>
<accession>A0A857CDS8</accession>
<organism evidence="1 2">
    <name type="scientific">Stappia indica</name>
    <dbReference type="NCBI Taxonomy" id="538381"/>
    <lineage>
        <taxon>Bacteria</taxon>
        <taxon>Pseudomonadati</taxon>
        <taxon>Pseudomonadota</taxon>
        <taxon>Alphaproteobacteria</taxon>
        <taxon>Hyphomicrobiales</taxon>
        <taxon>Stappiaceae</taxon>
        <taxon>Stappia</taxon>
    </lineage>
</organism>
<protein>
    <recommendedName>
        <fullName evidence="3">Sulfotransferase family protein</fullName>
    </recommendedName>
</protein>
<reference evidence="1 2" key="1">
    <citation type="submission" date="2019-12" db="EMBL/GenBank/DDBJ databases">
        <title>The genome of Stappia indica PHM037.</title>
        <authorList>
            <person name="Kacar D."/>
            <person name="Galan B."/>
            <person name="Canedo L."/>
            <person name="Rodriguez P."/>
            <person name="de la Calle F."/>
            <person name="Garcia J.L."/>
        </authorList>
    </citation>
    <scope>NUCLEOTIDE SEQUENCE [LARGE SCALE GENOMIC DNA]</scope>
    <source>
        <strain evidence="1 2">PHM037</strain>
    </source>
</reference>
<dbReference type="KEGG" id="siw:GH266_22340"/>
<dbReference type="OrthoDB" id="8434031at2"/>
<dbReference type="AlphaFoldDB" id="A0A857CDS8"/>
<dbReference type="Proteomes" id="UP000435648">
    <property type="component" value="Chromosome"/>
</dbReference>
<dbReference type="EMBL" id="CP046908">
    <property type="protein sequence ID" value="QGZ36991.1"/>
    <property type="molecule type" value="Genomic_DNA"/>
</dbReference>